<evidence type="ECO:0000313" key="2">
    <source>
        <dbReference type="EMBL" id="QEE21141.1"/>
    </source>
</evidence>
<dbReference type="InterPro" id="IPR008258">
    <property type="entry name" value="Transglycosylase_SLT_dom_1"/>
</dbReference>
<keyword evidence="3" id="KW-1185">Reference proteome</keyword>
<evidence type="ECO:0000313" key="3">
    <source>
        <dbReference type="Proteomes" id="UP000321062"/>
    </source>
</evidence>
<comment type="similarity">
    <text evidence="1">Belongs to the virb1 family.</text>
</comment>
<dbReference type="Gene3D" id="1.10.530.10">
    <property type="match status" value="1"/>
</dbReference>
<sequence>MGVQPISVPQSLAYVLNSAGNKNGVDFDYLLQTAMRESSLNPQAKARTSSAVGLFQFLEGTWLQVMKQEGPRLGYQNYADAIKETADGDFVIQDPKLRAEVLKLREDPQIAADLAAAFTKTNGDYLQQRFGRMPSPGELYIAHFLGAKGAEKMFTAGLQNPDQIAAKLFPKQANANPAIFYSDGQPRTIREVYKSLVAKHAVTPGATDTAFAAQQLAQQAGQTPQTVIPSRFGPQDMSFVSLFSTEASGPSGSPVEQPEAAAGAAFFTQLYGQ</sequence>
<dbReference type="OrthoDB" id="8477976at2"/>
<organism evidence="2 3">
    <name type="scientific">Paradevosia tibetensis</name>
    <dbReference type="NCBI Taxonomy" id="1447062"/>
    <lineage>
        <taxon>Bacteria</taxon>
        <taxon>Pseudomonadati</taxon>
        <taxon>Pseudomonadota</taxon>
        <taxon>Alphaproteobacteria</taxon>
        <taxon>Hyphomicrobiales</taxon>
        <taxon>Devosiaceae</taxon>
        <taxon>Paradevosia</taxon>
    </lineage>
</organism>
<dbReference type="KEGG" id="yti:FNA67_13580"/>
<protein>
    <submittedName>
        <fullName evidence="2">Lytic transglycosylase domain-containing protein</fullName>
    </submittedName>
</protein>
<reference evidence="2 3" key="1">
    <citation type="journal article" date="2015" name="Int. J. Syst. Evol. Microbiol.">
        <title>Youhaiella tibetensis gen. nov., sp. nov., isolated from subsurface sediment.</title>
        <authorList>
            <person name="Wang Y.X."/>
            <person name="Huang F.Q."/>
            <person name="Nogi Y."/>
            <person name="Pang S.J."/>
            <person name="Wang P.K."/>
            <person name="Lv J."/>
        </authorList>
    </citation>
    <scope>NUCLEOTIDE SEQUENCE [LARGE SCALE GENOMIC DNA]</scope>
    <source>
        <strain evidence="3">fig4</strain>
    </source>
</reference>
<dbReference type="Pfam" id="PF01464">
    <property type="entry name" value="SLT"/>
    <property type="match status" value="1"/>
</dbReference>
<dbReference type="EMBL" id="CP041690">
    <property type="protein sequence ID" value="QEE21141.1"/>
    <property type="molecule type" value="Genomic_DNA"/>
</dbReference>
<dbReference type="AlphaFoldDB" id="A0A5B9DP04"/>
<proteinExistence type="inferred from homology"/>
<dbReference type="SUPFAM" id="SSF53955">
    <property type="entry name" value="Lysozyme-like"/>
    <property type="match status" value="1"/>
</dbReference>
<accession>A0A5B9DP04</accession>
<name>A0A5B9DP04_9HYPH</name>
<dbReference type="InterPro" id="IPR023346">
    <property type="entry name" value="Lysozyme-like_dom_sf"/>
</dbReference>
<evidence type="ECO:0000256" key="1">
    <source>
        <dbReference type="ARBA" id="ARBA00009387"/>
    </source>
</evidence>
<dbReference type="RefSeq" id="WP_082202152.1">
    <property type="nucleotide sequence ID" value="NZ_BMFM01000001.1"/>
</dbReference>
<dbReference type="Proteomes" id="UP000321062">
    <property type="component" value="Chromosome"/>
</dbReference>
<gene>
    <name evidence="2" type="ORF">FNA67_13580</name>
</gene>